<dbReference type="InterPro" id="IPR001245">
    <property type="entry name" value="Ser-Thr/Tyr_kinase_cat_dom"/>
</dbReference>
<dbReference type="InterPro" id="IPR045274">
    <property type="entry name" value="WAK-like"/>
</dbReference>
<dbReference type="PANTHER" id="PTHR27005">
    <property type="entry name" value="WALL-ASSOCIATED RECEPTOR KINASE-LIKE 21"/>
    <property type="match status" value="1"/>
</dbReference>
<gene>
    <name evidence="4" type="ORF">Taro_047398</name>
</gene>
<evidence type="ECO:0000256" key="1">
    <source>
        <dbReference type="ARBA" id="ARBA00022741"/>
    </source>
</evidence>
<evidence type="ECO:0000256" key="2">
    <source>
        <dbReference type="ARBA" id="ARBA00022840"/>
    </source>
</evidence>
<dbReference type="Gene3D" id="1.10.510.10">
    <property type="entry name" value="Transferase(Phosphotransferase) domain 1"/>
    <property type="match status" value="1"/>
</dbReference>
<keyword evidence="2" id="KW-0067">ATP-binding</keyword>
<dbReference type="GO" id="GO:0004674">
    <property type="term" value="F:protein serine/threonine kinase activity"/>
    <property type="evidence" value="ECO:0007669"/>
    <property type="project" value="TreeGrafter"/>
</dbReference>
<dbReference type="Gene3D" id="3.30.200.20">
    <property type="entry name" value="Phosphorylase Kinase, domain 1"/>
    <property type="match status" value="1"/>
</dbReference>
<dbReference type="InterPro" id="IPR011009">
    <property type="entry name" value="Kinase-like_dom_sf"/>
</dbReference>
<keyword evidence="5" id="KW-1185">Reference proteome</keyword>
<dbReference type="PROSITE" id="PS50011">
    <property type="entry name" value="PROTEIN_KINASE_DOM"/>
    <property type="match status" value="1"/>
</dbReference>
<dbReference type="GO" id="GO:0007166">
    <property type="term" value="P:cell surface receptor signaling pathway"/>
    <property type="evidence" value="ECO:0007669"/>
    <property type="project" value="InterPro"/>
</dbReference>
<dbReference type="GO" id="GO:0005886">
    <property type="term" value="C:plasma membrane"/>
    <property type="evidence" value="ECO:0007669"/>
    <property type="project" value="TreeGrafter"/>
</dbReference>
<keyword evidence="1" id="KW-0547">Nucleotide-binding</keyword>
<proteinExistence type="predicted"/>
<evidence type="ECO:0000259" key="3">
    <source>
        <dbReference type="PROSITE" id="PS50011"/>
    </source>
</evidence>
<name>A0A843X3T6_COLES</name>
<feature type="domain" description="Protein kinase" evidence="3">
    <location>
        <begin position="93"/>
        <end position="374"/>
    </location>
</feature>
<dbReference type="SUPFAM" id="SSF56112">
    <property type="entry name" value="Protein kinase-like (PK-like)"/>
    <property type="match status" value="1"/>
</dbReference>
<evidence type="ECO:0000313" key="4">
    <source>
        <dbReference type="EMBL" id="MQM14468.1"/>
    </source>
</evidence>
<evidence type="ECO:0000313" key="5">
    <source>
        <dbReference type="Proteomes" id="UP000652761"/>
    </source>
</evidence>
<sequence length="374" mass="40882">MGVRGSGGNSNSSGGIIPSYKQKRSWKQLVLGKAVPGTGTSRESPAGDAAVSDRHFIGNGARLFEALIASSGGNTNPIRMFSATELMAATDDYNPERFLGEGIWKVYGGVHDGRPIAVKRAFTRFFVTPDLILNMFLNEVVSLSQINHRNVVRLLGCCIETRAPILVYELVSGGVTLHQRIHSADASSRIPWADRLRIAIEVANAINYLHTSLRVPIVHGMIISKNIFLDGCCCAKVGAFGYSELVFKEVVQGSSGRSGSRVNAKLSSDSHLGLHVTEKDDVYDFGMLVIELLTGKMPTEKYEGGSRYMHLEYFVSSARGNLLGSVLDASILSETDWEQLMACAYVALRCVTEDVEGRPTMKESVQELRRIRGY</sequence>
<dbReference type="Pfam" id="PF07714">
    <property type="entry name" value="PK_Tyr_Ser-Thr"/>
    <property type="match status" value="1"/>
</dbReference>
<dbReference type="AlphaFoldDB" id="A0A843X3T6"/>
<dbReference type="SMR" id="A0A843X3T6"/>
<dbReference type="PANTHER" id="PTHR27005:SF466">
    <property type="entry name" value="NON-FUNCTIONAL PSEUDOKINASE ZED1-LIKE"/>
    <property type="match status" value="1"/>
</dbReference>
<organism evidence="4 5">
    <name type="scientific">Colocasia esculenta</name>
    <name type="common">Wild taro</name>
    <name type="synonym">Arum esculentum</name>
    <dbReference type="NCBI Taxonomy" id="4460"/>
    <lineage>
        <taxon>Eukaryota</taxon>
        <taxon>Viridiplantae</taxon>
        <taxon>Streptophyta</taxon>
        <taxon>Embryophyta</taxon>
        <taxon>Tracheophyta</taxon>
        <taxon>Spermatophyta</taxon>
        <taxon>Magnoliopsida</taxon>
        <taxon>Liliopsida</taxon>
        <taxon>Araceae</taxon>
        <taxon>Aroideae</taxon>
        <taxon>Colocasieae</taxon>
        <taxon>Colocasia</taxon>
    </lineage>
</organism>
<accession>A0A843X3T6</accession>
<dbReference type="OrthoDB" id="4062651at2759"/>
<comment type="caution">
    <text evidence="4">The sequence shown here is derived from an EMBL/GenBank/DDBJ whole genome shotgun (WGS) entry which is preliminary data.</text>
</comment>
<reference evidence="4" key="1">
    <citation type="submission" date="2017-07" db="EMBL/GenBank/DDBJ databases">
        <title>Taro Niue Genome Assembly and Annotation.</title>
        <authorList>
            <person name="Atibalentja N."/>
            <person name="Keating K."/>
            <person name="Fields C.J."/>
        </authorList>
    </citation>
    <scope>NUCLEOTIDE SEQUENCE</scope>
    <source>
        <strain evidence="4">Niue_2</strain>
        <tissue evidence="4">Leaf</tissue>
    </source>
</reference>
<dbReference type="InterPro" id="IPR000719">
    <property type="entry name" value="Prot_kinase_dom"/>
</dbReference>
<dbReference type="EMBL" id="NMUH01006101">
    <property type="protein sequence ID" value="MQM14468.1"/>
    <property type="molecule type" value="Genomic_DNA"/>
</dbReference>
<dbReference type="Proteomes" id="UP000652761">
    <property type="component" value="Unassembled WGS sequence"/>
</dbReference>
<protein>
    <recommendedName>
        <fullName evidence="3">Protein kinase domain-containing protein</fullName>
    </recommendedName>
</protein>
<dbReference type="GO" id="GO:0005524">
    <property type="term" value="F:ATP binding"/>
    <property type="evidence" value="ECO:0007669"/>
    <property type="project" value="UniProtKB-KW"/>
</dbReference>